<feature type="region of interest" description="Disordered" evidence="1">
    <location>
        <begin position="1"/>
        <end position="32"/>
    </location>
</feature>
<dbReference type="PhylomeDB" id="A0A0G4EVI4"/>
<reference evidence="2 3" key="1">
    <citation type="submission" date="2014-11" db="EMBL/GenBank/DDBJ databases">
        <authorList>
            <person name="Zhu J."/>
            <person name="Qi W."/>
            <person name="Song R."/>
        </authorList>
    </citation>
    <scope>NUCLEOTIDE SEQUENCE [LARGE SCALE GENOMIC DNA]</scope>
</reference>
<feature type="compositionally biased region" description="Basic residues" evidence="1">
    <location>
        <begin position="503"/>
        <end position="520"/>
    </location>
</feature>
<gene>
    <name evidence="2" type="ORF">Vbra_13477</name>
</gene>
<evidence type="ECO:0000313" key="3">
    <source>
        <dbReference type="Proteomes" id="UP000041254"/>
    </source>
</evidence>
<dbReference type="AlphaFoldDB" id="A0A0G4EVI4"/>
<evidence type="ECO:0000256" key="1">
    <source>
        <dbReference type="SAM" id="MobiDB-lite"/>
    </source>
</evidence>
<dbReference type="InParanoid" id="A0A0G4EVI4"/>
<feature type="compositionally biased region" description="Gly residues" evidence="1">
    <location>
        <begin position="292"/>
        <end position="309"/>
    </location>
</feature>
<dbReference type="Proteomes" id="UP000041254">
    <property type="component" value="Unassembled WGS sequence"/>
</dbReference>
<accession>A0A0G4EVI4</accession>
<feature type="compositionally biased region" description="Low complexity" evidence="1">
    <location>
        <begin position="1"/>
        <end position="16"/>
    </location>
</feature>
<dbReference type="EMBL" id="CDMY01000317">
    <property type="protein sequence ID" value="CEM02090.1"/>
    <property type="molecule type" value="Genomic_DNA"/>
</dbReference>
<evidence type="ECO:0000313" key="2">
    <source>
        <dbReference type="EMBL" id="CEM02090.1"/>
    </source>
</evidence>
<feature type="region of interest" description="Disordered" evidence="1">
    <location>
        <begin position="225"/>
        <end position="309"/>
    </location>
</feature>
<protein>
    <submittedName>
        <fullName evidence="2">Uncharacterized protein</fullName>
    </submittedName>
</protein>
<keyword evidence="3" id="KW-1185">Reference proteome</keyword>
<dbReference type="VEuPathDB" id="CryptoDB:Vbra_13477"/>
<proteinExistence type="predicted"/>
<name>A0A0G4EVI4_VITBC</name>
<feature type="compositionally biased region" description="Low complexity" evidence="1">
    <location>
        <begin position="229"/>
        <end position="248"/>
    </location>
</feature>
<sequence length="985" mass="104031">MAAATAASSSSSSAASPQAEVMPHSASSRYREGTRVLLTSGTRRGANESYVWLKADVHRTEETSKGSMLYMREVGGREEFKQVVPYTTNAPINTNPQPPGVWDVSTKAPDRLGDGPDGPLPTLFSFLTPCEVSAIFAPPRPTALLFDPDAFFFRITTAASNEDTAANGSLPAAPSVSFLSVGSSLSSTSLGEGSLSSAAASSDGAASSLLTFAAAIPVPKPPTRVSFNAPSAAPSPLSTTTAPTPTAPVDRSRDSSQTQSANLVAPAKGACTAQPTTTPASGPLGSGNAPTGEGGDPFGAGAASGGGSPLGGVGSTGSPFSGTGIGIGRGIDSKFGGRIFGGTGVAASSQFSRESLSTSDSPFGEAAFAQQSSGGAAPSSPSAIRTAALQQQTHITIDNSTDAEDQFWDSMTPEEAFQLGKRLVNLTAITLVQPERDELWCLDSMISIVEGHAGGRREAREKEGQQHMAEGSLESIEFIIIPIDYRHIYDCYVRHGSIPRARPSGRRWRSPRRPKIHLRRPCPPPSSPQIEPLTLPALRTITGAVQQHSVLADTGWKMPALERVLISGWDGAELGRFISTSVSLQEVGGSLPGRRWAQWATVFEHVPMAPPEQPGPLRKLHSIGVIHHDYWGSAIGLQWYQEGMTRLEAALTSRGYRKTLKSLNLEIPPSVDHSTLPTLLTVDSLVDKCCVPHEVDITVLPASETMRPWERLSGYFELSVFHADNLSRSLSPFIKKAMQEAARGASKVKYTISQHEITHPGDSPSQAAVEIAETLTFDKARFVTVANADGFAPPPGTPAPTPTIIDHLQPFPAAKALEVRSALGGAAGSLLAEKMPREVNEVVFGSAVGAEDKNGMLEALGSEREVHMVYVGPAGVGYTDGWRGWESLPVMHQIDIHFAVSDGMGTRDAAKRICDGVSSIVSSVRGLERVIVSASRRSIRNAILKLLPDSSSSTFTIYVGVGTNAVSEPPKATRHHQAVAELPTD</sequence>
<feature type="region of interest" description="Disordered" evidence="1">
    <location>
        <begin position="503"/>
        <end position="529"/>
    </location>
</feature>
<organism evidence="2 3">
    <name type="scientific">Vitrella brassicaformis (strain CCMP3155)</name>
    <dbReference type="NCBI Taxonomy" id="1169540"/>
    <lineage>
        <taxon>Eukaryota</taxon>
        <taxon>Sar</taxon>
        <taxon>Alveolata</taxon>
        <taxon>Colpodellida</taxon>
        <taxon>Vitrellaceae</taxon>
        <taxon>Vitrella</taxon>
    </lineage>
</organism>